<dbReference type="FunFam" id="1.10.10.10:FF:000018">
    <property type="entry name" value="DNA-binding response regulator ResD"/>
    <property type="match status" value="1"/>
</dbReference>
<evidence type="ECO:0000256" key="2">
    <source>
        <dbReference type="ARBA" id="ARBA00023012"/>
    </source>
</evidence>
<keyword evidence="3" id="KW-0805">Transcription regulation</keyword>
<dbReference type="SMART" id="SM00448">
    <property type="entry name" value="REC"/>
    <property type="match status" value="1"/>
</dbReference>
<feature type="domain" description="Response regulatory" evidence="8">
    <location>
        <begin position="1"/>
        <end position="117"/>
    </location>
</feature>
<keyword evidence="1 6" id="KW-0597">Phosphoprotein</keyword>
<dbReference type="PROSITE" id="PS50110">
    <property type="entry name" value="RESPONSE_REGULATORY"/>
    <property type="match status" value="1"/>
</dbReference>
<comment type="caution">
    <text evidence="10">The sequence shown here is derived from an EMBL/GenBank/DDBJ whole genome shotgun (WGS) entry which is preliminary data.</text>
</comment>
<dbReference type="Pfam" id="PF00072">
    <property type="entry name" value="Response_reg"/>
    <property type="match status" value="1"/>
</dbReference>
<dbReference type="PANTHER" id="PTHR48111">
    <property type="entry name" value="REGULATOR OF RPOS"/>
    <property type="match status" value="1"/>
</dbReference>
<organism evidence="10 11">
    <name type="scientific">Candidatus Aveggerthella stercoripullorum</name>
    <dbReference type="NCBI Taxonomy" id="2840688"/>
    <lineage>
        <taxon>Bacteria</taxon>
        <taxon>Bacillati</taxon>
        <taxon>Actinomycetota</taxon>
        <taxon>Coriobacteriia</taxon>
        <taxon>Eggerthellales</taxon>
        <taxon>Eggerthellaceae</taxon>
        <taxon>Eggerthellaceae incertae sedis</taxon>
        <taxon>Candidatus Aveggerthella</taxon>
    </lineage>
</organism>
<dbReference type="GO" id="GO:0032993">
    <property type="term" value="C:protein-DNA complex"/>
    <property type="evidence" value="ECO:0007669"/>
    <property type="project" value="TreeGrafter"/>
</dbReference>
<feature type="modified residue" description="4-aspartylphosphate" evidence="6">
    <location>
        <position position="50"/>
    </location>
</feature>
<evidence type="ECO:0000256" key="3">
    <source>
        <dbReference type="ARBA" id="ARBA00023015"/>
    </source>
</evidence>
<evidence type="ECO:0000256" key="1">
    <source>
        <dbReference type="ARBA" id="ARBA00022553"/>
    </source>
</evidence>
<dbReference type="SMART" id="SM00862">
    <property type="entry name" value="Trans_reg_C"/>
    <property type="match status" value="1"/>
</dbReference>
<dbReference type="InterPro" id="IPR016032">
    <property type="entry name" value="Sig_transdc_resp-reg_C-effctor"/>
</dbReference>
<dbReference type="Gene3D" id="1.10.10.10">
    <property type="entry name" value="Winged helix-like DNA-binding domain superfamily/Winged helix DNA-binding domain"/>
    <property type="match status" value="1"/>
</dbReference>
<dbReference type="GO" id="GO:0005829">
    <property type="term" value="C:cytosol"/>
    <property type="evidence" value="ECO:0007669"/>
    <property type="project" value="TreeGrafter"/>
</dbReference>
<evidence type="ECO:0000256" key="4">
    <source>
        <dbReference type="ARBA" id="ARBA00023125"/>
    </source>
</evidence>
<reference evidence="10" key="2">
    <citation type="journal article" date="2021" name="PeerJ">
        <title>Extensive microbial diversity within the chicken gut microbiome revealed by metagenomics and culture.</title>
        <authorList>
            <person name="Gilroy R."/>
            <person name="Ravi A."/>
            <person name="Getino M."/>
            <person name="Pursley I."/>
            <person name="Horton D.L."/>
            <person name="Alikhan N.F."/>
            <person name="Baker D."/>
            <person name="Gharbi K."/>
            <person name="Hall N."/>
            <person name="Watson M."/>
            <person name="Adriaenssens E.M."/>
            <person name="Foster-Nyarko E."/>
            <person name="Jarju S."/>
            <person name="Secka A."/>
            <person name="Antonio M."/>
            <person name="Oren A."/>
            <person name="Chaudhuri R.R."/>
            <person name="La Ragione R."/>
            <person name="Hildebrand F."/>
            <person name="Pallen M.J."/>
        </authorList>
    </citation>
    <scope>NUCLEOTIDE SEQUENCE</scope>
    <source>
        <strain evidence="10">ChiGjej1B1-2707</strain>
    </source>
</reference>
<dbReference type="Gene3D" id="3.40.50.2300">
    <property type="match status" value="1"/>
</dbReference>
<dbReference type="InterPro" id="IPR001789">
    <property type="entry name" value="Sig_transdc_resp-reg_receiver"/>
</dbReference>
<dbReference type="PANTHER" id="PTHR48111:SF1">
    <property type="entry name" value="TWO-COMPONENT RESPONSE REGULATOR ORR33"/>
    <property type="match status" value="1"/>
</dbReference>
<evidence type="ECO:0000259" key="8">
    <source>
        <dbReference type="PROSITE" id="PS50110"/>
    </source>
</evidence>
<dbReference type="EMBL" id="DVGB01000083">
    <property type="protein sequence ID" value="HIR01926.1"/>
    <property type="molecule type" value="Genomic_DNA"/>
</dbReference>
<reference evidence="10" key="1">
    <citation type="submission" date="2020-10" db="EMBL/GenBank/DDBJ databases">
        <authorList>
            <person name="Gilroy R."/>
        </authorList>
    </citation>
    <scope>NUCLEOTIDE SEQUENCE</scope>
    <source>
        <strain evidence="10">ChiGjej1B1-2707</strain>
    </source>
</reference>
<dbReference type="InterPro" id="IPR001867">
    <property type="entry name" value="OmpR/PhoB-type_DNA-bd"/>
</dbReference>
<sequence length="233" mass="25440">MIYYVEDDTNIRDLTIYALKQGGFEAEGFERADEFYAAVRRQVPELVLLDIMLPEVDGLEILRELRNNPATKHIPIMMLTAKGTEYDTVCGLDAGADDYLAKPFGMMELVSRVNALLRRAGEPAASLQDALTVGDITLSVSAHSVVVGGCPVTLTLKEFDLLKALMRHEGQVLSRDQLLEDVWGVTYAGGTRTVDVHVQTLRQKLSNACPGAESLITTVRGVGYSIKVPQASA</sequence>
<dbReference type="GO" id="GO:0000976">
    <property type="term" value="F:transcription cis-regulatory region binding"/>
    <property type="evidence" value="ECO:0007669"/>
    <property type="project" value="TreeGrafter"/>
</dbReference>
<dbReference type="Proteomes" id="UP000824261">
    <property type="component" value="Unassembled WGS sequence"/>
</dbReference>
<accession>A0A9D1A123</accession>
<keyword evidence="5" id="KW-0804">Transcription</keyword>
<proteinExistence type="predicted"/>
<gene>
    <name evidence="10" type="ORF">IAA69_06670</name>
</gene>
<dbReference type="GO" id="GO:0006355">
    <property type="term" value="P:regulation of DNA-templated transcription"/>
    <property type="evidence" value="ECO:0007669"/>
    <property type="project" value="InterPro"/>
</dbReference>
<dbReference type="InterPro" id="IPR036388">
    <property type="entry name" value="WH-like_DNA-bd_sf"/>
</dbReference>
<evidence type="ECO:0000313" key="10">
    <source>
        <dbReference type="EMBL" id="HIR01926.1"/>
    </source>
</evidence>
<feature type="DNA-binding region" description="OmpR/PhoB-type" evidence="7">
    <location>
        <begin position="128"/>
        <end position="228"/>
    </location>
</feature>
<keyword evidence="2" id="KW-0902">Two-component regulatory system</keyword>
<protein>
    <submittedName>
        <fullName evidence="10">Response regulator transcription factor</fullName>
    </submittedName>
</protein>
<dbReference type="PROSITE" id="PS51755">
    <property type="entry name" value="OMPR_PHOB"/>
    <property type="match status" value="1"/>
</dbReference>
<keyword evidence="4 7" id="KW-0238">DNA-binding</keyword>
<dbReference type="SUPFAM" id="SSF46894">
    <property type="entry name" value="C-terminal effector domain of the bipartite response regulators"/>
    <property type="match status" value="1"/>
</dbReference>
<feature type="domain" description="OmpR/PhoB-type" evidence="9">
    <location>
        <begin position="128"/>
        <end position="228"/>
    </location>
</feature>
<dbReference type="SUPFAM" id="SSF52172">
    <property type="entry name" value="CheY-like"/>
    <property type="match status" value="1"/>
</dbReference>
<dbReference type="AlphaFoldDB" id="A0A9D1A123"/>
<dbReference type="Pfam" id="PF00486">
    <property type="entry name" value="Trans_reg_C"/>
    <property type="match status" value="1"/>
</dbReference>
<evidence type="ECO:0000313" key="11">
    <source>
        <dbReference type="Proteomes" id="UP000824261"/>
    </source>
</evidence>
<dbReference type="InterPro" id="IPR011006">
    <property type="entry name" value="CheY-like_superfamily"/>
</dbReference>
<dbReference type="InterPro" id="IPR039420">
    <property type="entry name" value="WalR-like"/>
</dbReference>
<evidence type="ECO:0000256" key="7">
    <source>
        <dbReference type="PROSITE-ProRule" id="PRU01091"/>
    </source>
</evidence>
<dbReference type="Gene3D" id="6.10.250.690">
    <property type="match status" value="1"/>
</dbReference>
<name>A0A9D1A123_9ACTN</name>
<evidence type="ECO:0000256" key="5">
    <source>
        <dbReference type="ARBA" id="ARBA00023163"/>
    </source>
</evidence>
<evidence type="ECO:0000256" key="6">
    <source>
        <dbReference type="PROSITE-ProRule" id="PRU00169"/>
    </source>
</evidence>
<dbReference type="GO" id="GO:0000156">
    <property type="term" value="F:phosphorelay response regulator activity"/>
    <property type="evidence" value="ECO:0007669"/>
    <property type="project" value="TreeGrafter"/>
</dbReference>
<evidence type="ECO:0000259" key="9">
    <source>
        <dbReference type="PROSITE" id="PS51755"/>
    </source>
</evidence>
<dbReference type="CDD" id="cd00383">
    <property type="entry name" value="trans_reg_C"/>
    <property type="match status" value="1"/>
</dbReference>